<evidence type="ECO:0000313" key="3">
    <source>
        <dbReference type="Proteomes" id="UP000194435"/>
    </source>
</evidence>
<organism evidence="2 3">
    <name type="scientific">Bacillus paranthracis</name>
    <dbReference type="NCBI Taxonomy" id="2026186"/>
    <lineage>
        <taxon>Bacteria</taxon>
        <taxon>Bacillati</taxon>
        <taxon>Bacillota</taxon>
        <taxon>Bacilli</taxon>
        <taxon>Bacillales</taxon>
        <taxon>Bacillaceae</taxon>
        <taxon>Bacillus</taxon>
        <taxon>Bacillus cereus group</taxon>
    </lineage>
</organism>
<proteinExistence type="predicted"/>
<dbReference type="Proteomes" id="UP000194435">
    <property type="component" value="Unassembled WGS sequence"/>
</dbReference>
<protein>
    <submittedName>
        <fullName evidence="2">Ribonuclease</fullName>
        <ecNumber evidence="2">3.1.-.-</ecNumber>
    </submittedName>
</protein>
<evidence type="ECO:0000259" key="1">
    <source>
        <dbReference type="Pfam" id="PF14436"/>
    </source>
</evidence>
<comment type="caution">
    <text evidence="2">The sequence shown here is derived from an EMBL/GenBank/DDBJ whole genome shotgun (WGS) entry which is preliminary data.</text>
</comment>
<gene>
    <name evidence="2" type="ORF">BACERE00221_02369</name>
</gene>
<accession>A0A9X8X5G5</accession>
<dbReference type="GO" id="GO:0004519">
    <property type="term" value="F:endonuclease activity"/>
    <property type="evidence" value="ECO:0007669"/>
    <property type="project" value="InterPro"/>
</dbReference>
<dbReference type="GO" id="GO:0016787">
    <property type="term" value="F:hydrolase activity"/>
    <property type="evidence" value="ECO:0007669"/>
    <property type="project" value="UniProtKB-KW"/>
</dbReference>
<evidence type="ECO:0000313" key="2">
    <source>
        <dbReference type="EMBL" id="SME06519.1"/>
    </source>
</evidence>
<dbReference type="EMBL" id="FWZC01000036">
    <property type="protein sequence ID" value="SME06519.1"/>
    <property type="molecule type" value="Genomic_DNA"/>
</dbReference>
<sequence>MGGGKIKPGTESPPNRFGVYIAEIEVNGVLKESPSTFFQKHWDRTKVMEAIHEAFNNKRHRHGNVYSGKTSEGMEIRFVLINDKIITVYPKY</sequence>
<name>A0A9X8X5G5_9BACI</name>
<dbReference type="AlphaFoldDB" id="A0A9X8X5G5"/>
<dbReference type="EC" id="3.1.-.-" evidence="2"/>
<feature type="domain" description="Bacterial EndoU nuclease" evidence="1">
    <location>
        <begin position="10"/>
        <end position="91"/>
    </location>
</feature>
<dbReference type="Pfam" id="PF14436">
    <property type="entry name" value="EndoU_bacteria"/>
    <property type="match status" value="1"/>
</dbReference>
<dbReference type="InterPro" id="IPR029501">
    <property type="entry name" value="EndoU_bac"/>
</dbReference>
<keyword evidence="2" id="KW-0378">Hydrolase</keyword>
<reference evidence="2 3" key="1">
    <citation type="submission" date="2017-04" db="EMBL/GenBank/DDBJ databases">
        <authorList>
            <person name="Criscuolo A."/>
        </authorList>
    </citation>
    <scope>NUCLEOTIDE SEQUENCE [LARGE SCALE GENOMIC DNA]</scope>
    <source>
        <strain evidence="2">16-00221</strain>
    </source>
</reference>